<keyword evidence="2" id="KW-1185">Reference proteome</keyword>
<dbReference type="RefSeq" id="XP_041228639.1">
    <property type="nucleotide sequence ID" value="XM_041374756.1"/>
</dbReference>
<gene>
    <name evidence="1" type="ORF">F5891DRAFT_947739</name>
</gene>
<reference evidence="1" key="1">
    <citation type="journal article" date="2020" name="New Phytol.">
        <title>Comparative genomics reveals dynamic genome evolution in host specialist ectomycorrhizal fungi.</title>
        <authorList>
            <person name="Lofgren L.A."/>
            <person name="Nguyen N.H."/>
            <person name="Vilgalys R."/>
            <person name="Ruytinx J."/>
            <person name="Liao H.L."/>
            <person name="Branco S."/>
            <person name="Kuo A."/>
            <person name="LaButti K."/>
            <person name="Lipzen A."/>
            <person name="Andreopoulos W."/>
            <person name="Pangilinan J."/>
            <person name="Riley R."/>
            <person name="Hundley H."/>
            <person name="Na H."/>
            <person name="Barry K."/>
            <person name="Grigoriev I.V."/>
            <person name="Stajich J.E."/>
            <person name="Kennedy P.G."/>
        </authorList>
    </citation>
    <scope>NUCLEOTIDE SEQUENCE</scope>
    <source>
        <strain evidence="1">FC203</strain>
    </source>
</reference>
<comment type="caution">
    <text evidence="1">The sequence shown here is derived from an EMBL/GenBank/DDBJ whole genome shotgun (WGS) entry which is preliminary data.</text>
</comment>
<evidence type="ECO:0000313" key="1">
    <source>
        <dbReference type="EMBL" id="KAG1903064.1"/>
    </source>
</evidence>
<dbReference type="AlphaFoldDB" id="A0AAD4EDN2"/>
<organism evidence="1 2">
    <name type="scientific">Suillus fuscotomentosus</name>
    <dbReference type="NCBI Taxonomy" id="1912939"/>
    <lineage>
        <taxon>Eukaryota</taxon>
        <taxon>Fungi</taxon>
        <taxon>Dikarya</taxon>
        <taxon>Basidiomycota</taxon>
        <taxon>Agaricomycotina</taxon>
        <taxon>Agaricomycetes</taxon>
        <taxon>Agaricomycetidae</taxon>
        <taxon>Boletales</taxon>
        <taxon>Suillineae</taxon>
        <taxon>Suillaceae</taxon>
        <taxon>Suillus</taxon>
    </lineage>
</organism>
<accession>A0AAD4EDN2</accession>
<dbReference type="GeneID" id="64669054"/>
<dbReference type="EMBL" id="JABBWK010000014">
    <property type="protein sequence ID" value="KAG1903064.1"/>
    <property type="molecule type" value="Genomic_DNA"/>
</dbReference>
<name>A0AAD4EDN2_9AGAM</name>
<evidence type="ECO:0000313" key="2">
    <source>
        <dbReference type="Proteomes" id="UP001195769"/>
    </source>
</evidence>
<protein>
    <submittedName>
        <fullName evidence="1">Uncharacterized protein</fullName>
    </submittedName>
</protein>
<sequence>MFQIDPALGGCDLDDVLIDGNEDIIPAVKGRRHDATNDILREGFVKMERLVHELSRHTSIPTHQVISLWHKSHARGVNSVNHWNAYSSYFKDNLKQELDRLGGKAPDVPGTPSATVRCNCYELFKAAYPDTWQTILEYHGQSVLLSGVPQTIAMRAQEFQKFFKKIVAVVRTSQLVVS</sequence>
<dbReference type="Proteomes" id="UP001195769">
    <property type="component" value="Unassembled WGS sequence"/>
</dbReference>
<proteinExistence type="predicted"/>